<evidence type="ECO:0000313" key="2">
    <source>
        <dbReference type="EMBL" id="QJA71916.1"/>
    </source>
</evidence>
<dbReference type="InterPro" id="IPR002156">
    <property type="entry name" value="RNaseH_domain"/>
</dbReference>
<reference evidence="3" key="1">
    <citation type="submission" date="2020-03" db="EMBL/GenBank/DDBJ databases">
        <title>The deep terrestrial virosphere.</title>
        <authorList>
            <person name="Holmfeldt K."/>
            <person name="Nilsson E."/>
            <person name="Simone D."/>
            <person name="Lopez-Fernandez M."/>
            <person name="Wu X."/>
            <person name="de Brujin I."/>
            <person name="Lundin D."/>
            <person name="Andersson A."/>
            <person name="Bertilsson S."/>
            <person name="Dopson M."/>
        </authorList>
    </citation>
    <scope>NUCLEOTIDE SEQUENCE</scope>
    <source>
        <strain evidence="2">MM415A02987</strain>
        <strain evidence="3">MM415B02217</strain>
    </source>
</reference>
<dbReference type="InterPro" id="IPR036397">
    <property type="entry name" value="RNaseH_sf"/>
</dbReference>
<feature type="domain" description="RNase H type-1" evidence="1">
    <location>
        <begin position="1"/>
        <end position="137"/>
    </location>
</feature>
<dbReference type="GO" id="GO:0004523">
    <property type="term" value="F:RNA-DNA hybrid ribonuclease activity"/>
    <property type="evidence" value="ECO:0007669"/>
    <property type="project" value="InterPro"/>
</dbReference>
<gene>
    <name evidence="2" type="ORF">MM415A02987_0006</name>
    <name evidence="3" type="ORF">MM415B02217_0012</name>
</gene>
<dbReference type="PROSITE" id="PS50879">
    <property type="entry name" value="RNASE_H_1"/>
    <property type="match status" value="1"/>
</dbReference>
<organism evidence="3">
    <name type="scientific">viral metagenome</name>
    <dbReference type="NCBI Taxonomy" id="1070528"/>
    <lineage>
        <taxon>unclassified sequences</taxon>
        <taxon>metagenomes</taxon>
        <taxon>organismal metagenomes</taxon>
    </lineage>
</organism>
<accession>A0A6M3KVM3</accession>
<protein>
    <submittedName>
        <fullName evidence="3">Putative ribonuclease H</fullName>
    </submittedName>
</protein>
<evidence type="ECO:0000313" key="3">
    <source>
        <dbReference type="EMBL" id="QJA85484.1"/>
    </source>
</evidence>
<dbReference type="Gene3D" id="3.30.420.10">
    <property type="entry name" value="Ribonuclease H-like superfamily/Ribonuclease H"/>
    <property type="match status" value="1"/>
</dbReference>
<evidence type="ECO:0000259" key="1">
    <source>
        <dbReference type="PROSITE" id="PS50879"/>
    </source>
</evidence>
<name>A0A6M3KVM3_9ZZZZ</name>
<dbReference type="AlphaFoldDB" id="A0A6M3KVM3"/>
<dbReference type="SUPFAM" id="SSF53098">
    <property type="entry name" value="Ribonuclease H-like"/>
    <property type="match status" value="1"/>
</dbReference>
<dbReference type="InterPro" id="IPR012337">
    <property type="entry name" value="RNaseH-like_sf"/>
</dbReference>
<dbReference type="Pfam" id="PF00075">
    <property type="entry name" value="RNase_H"/>
    <property type="match status" value="1"/>
</dbReference>
<proteinExistence type="predicted"/>
<sequence>MYEVWVDGSVRDGNPGFGGIGIYAEHDGVEVWRYSSLWGQNVTNNQVEYAAMIDALGYLEDVNTENEDCKIHTDSALVHGQLVKNWKCNFTHLRLLRNDAKHILNSVPFKIEILWSNRLTNEIANELAQAITAEELERRG</sequence>
<dbReference type="EMBL" id="MT141910">
    <property type="protein sequence ID" value="QJA71916.1"/>
    <property type="molecule type" value="Genomic_DNA"/>
</dbReference>
<dbReference type="EMBL" id="MT142577">
    <property type="protein sequence ID" value="QJA85484.1"/>
    <property type="molecule type" value="Genomic_DNA"/>
</dbReference>
<dbReference type="GO" id="GO:0003676">
    <property type="term" value="F:nucleic acid binding"/>
    <property type="evidence" value="ECO:0007669"/>
    <property type="project" value="InterPro"/>
</dbReference>